<dbReference type="AlphaFoldDB" id="A0A166L2E1"/>
<dbReference type="OrthoDB" id="9772960at2"/>
<dbReference type="InterPro" id="IPR036518">
    <property type="entry name" value="CobE/GbiG_C_sf"/>
</dbReference>
<dbReference type="EMBL" id="LWAJ01000003">
    <property type="protein sequence ID" value="KZL51826.1"/>
    <property type="molecule type" value="Genomic_DNA"/>
</dbReference>
<sequence length="158" mass="16932">MSQIYPREILPSLWVGIGCQKGSSRLLIATAIEKLFQEHQLNENAIAGLATIDNKASEVGLIELCRLCSFPLKTFTADILSTVSVPNPAKFAEKTVGTPSVAEAAAILAVSHISPCLTSKQELEIKLLVPKQIFRLQGEPGAVTIAVACLTKLFSKNS</sequence>
<comment type="caution">
    <text evidence="2">The sequence shown here is derived from an EMBL/GenBank/DDBJ whole genome shotgun (WGS) entry which is preliminary data.</text>
</comment>
<dbReference type="GO" id="GO:0009236">
    <property type="term" value="P:cobalamin biosynthetic process"/>
    <property type="evidence" value="ECO:0007669"/>
    <property type="project" value="InterPro"/>
</dbReference>
<dbReference type="PROSITE" id="PS51257">
    <property type="entry name" value="PROKAR_LIPOPROTEIN"/>
    <property type="match status" value="1"/>
</dbReference>
<evidence type="ECO:0000259" key="1">
    <source>
        <dbReference type="Pfam" id="PF01890"/>
    </source>
</evidence>
<dbReference type="SUPFAM" id="SSF159664">
    <property type="entry name" value="CobE/GbiG C-terminal domain-like"/>
    <property type="match status" value="1"/>
</dbReference>
<evidence type="ECO:0000313" key="3">
    <source>
        <dbReference type="Proteomes" id="UP000076555"/>
    </source>
</evidence>
<dbReference type="RefSeq" id="WP_063871064.1">
    <property type="nucleotide sequence ID" value="NZ_CAWMRI010000003.1"/>
</dbReference>
<proteinExistence type="predicted"/>
<reference evidence="2 3" key="1">
    <citation type="submission" date="2016-04" db="EMBL/GenBank/DDBJ databases">
        <title>Draft Genome Assembly of the Bloom-forming Cyanobacterium Nodularia spumigena Strain CENA596 in Shrimp Production Ponds.</title>
        <authorList>
            <person name="Popin R.V."/>
            <person name="Rigonato J."/>
            <person name="Abreu V.A."/>
            <person name="Andreote A.P."/>
            <person name="Silveira S.B."/>
            <person name="Odebrecht C."/>
            <person name="Fiore M.F."/>
        </authorList>
    </citation>
    <scope>NUCLEOTIDE SEQUENCE [LARGE SCALE GENOMIC DNA]</scope>
    <source>
        <strain evidence="2 3">CENA596</strain>
    </source>
</reference>
<dbReference type="Pfam" id="PF01890">
    <property type="entry name" value="CbiG_C"/>
    <property type="match status" value="1"/>
</dbReference>
<dbReference type="PANTHER" id="PTHR37477">
    <property type="entry name" value="COBALT-PRECORRIN-5A HYDROLASE"/>
    <property type="match status" value="1"/>
</dbReference>
<protein>
    <submittedName>
        <fullName evidence="2">Cobalamin biosynthesis protein CbiG</fullName>
    </submittedName>
</protein>
<dbReference type="Proteomes" id="UP000076555">
    <property type="component" value="Unassembled WGS sequence"/>
</dbReference>
<evidence type="ECO:0000313" key="2">
    <source>
        <dbReference type="EMBL" id="KZL51826.1"/>
    </source>
</evidence>
<gene>
    <name evidence="2" type="ORF">A2T98_00240</name>
</gene>
<dbReference type="Gene3D" id="3.30.420.180">
    <property type="entry name" value="CobE/GbiG C-terminal domain"/>
    <property type="match status" value="1"/>
</dbReference>
<dbReference type="PANTHER" id="PTHR37477:SF1">
    <property type="entry name" value="COBALT-PRECORRIN-5A HYDROLASE"/>
    <property type="match status" value="1"/>
</dbReference>
<feature type="domain" description="CobE/GbiG C-terminal" evidence="1">
    <location>
        <begin position="13"/>
        <end position="148"/>
    </location>
</feature>
<dbReference type="InterPro" id="IPR052553">
    <property type="entry name" value="CbiG_hydrolase"/>
</dbReference>
<name>A0A166L2E1_NODSP</name>
<accession>A0A166L2E1</accession>
<dbReference type="InterPro" id="IPR002750">
    <property type="entry name" value="CobE/GbiG_C"/>
</dbReference>
<organism evidence="2 3">
    <name type="scientific">Nodularia spumigena CENA596</name>
    <dbReference type="NCBI Taxonomy" id="1819295"/>
    <lineage>
        <taxon>Bacteria</taxon>
        <taxon>Bacillati</taxon>
        <taxon>Cyanobacteriota</taxon>
        <taxon>Cyanophyceae</taxon>
        <taxon>Nostocales</taxon>
        <taxon>Nodulariaceae</taxon>
        <taxon>Nodularia</taxon>
    </lineage>
</organism>